<dbReference type="NCBIfam" id="TIGR00693">
    <property type="entry name" value="thiE"/>
    <property type="match status" value="1"/>
</dbReference>
<proteinExistence type="inferred from homology"/>
<evidence type="ECO:0000256" key="11">
    <source>
        <dbReference type="ARBA" id="ARBA00022977"/>
    </source>
</evidence>
<comment type="cofactor">
    <cofactor evidence="2">
        <name>Mg(2+)</name>
        <dbReference type="ChEBI" id="CHEBI:18420"/>
    </cofactor>
</comment>
<keyword evidence="8" id="KW-0418">Kinase</keyword>
<reference evidence="16 17" key="1">
    <citation type="submission" date="2024-01" db="EMBL/GenBank/DDBJ databases">
        <authorList>
            <consortium name="Genoscope - CEA"/>
            <person name="William W."/>
        </authorList>
    </citation>
    <scope>NUCLEOTIDE SEQUENCE [LARGE SCALE GENOMIC DNA]</scope>
    <source>
        <strain evidence="16 17">29B2s-10</strain>
    </source>
</reference>
<keyword evidence="10" id="KW-0460">Magnesium</keyword>
<evidence type="ECO:0000256" key="1">
    <source>
        <dbReference type="ARBA" id="ARBA00001771"/>
    </source>
</evidence>
<evidence type="ECO:0000256" key="13">
    <source>
        <dbReference type="ARBA" id="ARBA00047851"/>
    </source>
</evidence>
<dbReference type="SUPFAM" id="SSF53613">
    <property type="entry name" value="Ribokinase-like"/>
    <property type="match status" value="1"/>
</dbReference>
<accession>A0ABP0EEG5</accession>
<evidence type="ECO:0000256" key="12">
    <source>
        <dbReference type="ARBA" id="ARBA00047334"/>
    </source>
</evidence>
<dbReference type="SUPFAM" id="SSF51391">
    <property type="entry name" value="Thiamin phosphate synthase"/>
    <property type="match status" value="1"/>
</dbReference>
<dbReference type="HAMAP" id="MF_00228">
    <property type="entry name" value="Thz_kinase"/>
    <property type="match status" value="1"/>
</dbReference>
<protein>
    <submittedName>
        <fullName evidence="16">Thiamine biosynthetic bifunctional enzyme</fullName>
    </submittedName>
</protein>
<evidence type="ECO:0000256" key="3">
    <source>
        <dbReference type="ARBA" id="ARBA00004868"/>
    </source>
</evidence>
<dbReference type="Gene3D" id="3.20.20.70">
    <property type="entry name" value="Aldolase class I"/>
    <property type="match status" value="1"/>
</dbReference>
<dbReference type="Pfam" id="PF02110">
    <property type="entry name" value="HK"/>
    <property type="match status" value="1"/>
</dbReference>
<name>A0ABP0EEG5_9ASCO</name>
<keyword evidence="9" id="KW-0067">ATP-binding</keyword>
<dbReference type="PANTHER" id="PTHR20857">
    <property type="entry name" value="THIAMINE-PHOSPHATE PYROPHOSPHORYLASE"/>
    <property type="match status" value="1"/>
</dbReference>
<evidence type="ECO:0000259" key="15">
    <source>
        <dbReference type="Pfam" id="PF02581"/>
    </source>
</evidence>
<sequence>MFITNSTYRTYLVTDSTMIPESSTFIDQVTESIMGGASMVQLREKTLSTRDFIERAKAVRKVTKEFCIPLIINDRIDVALAVNADGVHVGQDDMPAITVRKILGEKKLIGVTCSNPEEVKQVCEEGVADYIGVGTVFKTNTKKDVKDPKGCGPIGIRKMLKVLGDHNRTAKKEIKVVAIGGINHDNAGSVLYQCSLPGLQSLTGLAVVSCIMASEEPKYATADFDRYYQEQELPTMDNLDGETAQDIVKMIKGVRSNSPLVHHITNNVVKNFSANVTLALGASPIMSELANEFEEFTCKFKNLSLVLNLGTPIPEQIELFKSAMKVYNAAGHHIVFDPVAAGASLARLQCCKDILNAGYVSVIKGNLGEISALLKLTSGYSSTERNSINRVVSRGVDSVDSEVEEKDIFELGEAVARDFKCVVVITGSTNYIFDGICLSANVRSPVRIAKVPGGSKLMGSITGTGCSLGSTIGAFLAGCATDVNGTPIFIDPFSAVWGAVTYYNVAGSVAGKIGTGPGSFMINFLDCLNDVEKLEPILKEKKLFGNFTEAP</sequence>
<evidence type="ECO:0000256" key="5">
    <source>
        <dbReference type="ARBA" id="ARBA00022679"/>
    </source>
</evidence>
<dbReference type="CDD" id="cd01170">
    <property type="entry name" value="THZ_kinase"/>
    <property type="match status" value="1"/>
</dbReference>
<keyword evidence="11" id="KW-0784">Thiamine biosynthesis</keyword>
<comment type="catalytic activity">
    <reaction evidence="14">
        <text>2-[(2R,5Z)-2-carboxy-4-methylthiazol-5(2H)-ylidene]ethyl phosphate + 4-amino-2-methyl-5-(diphosphooxymethyl)pyrimidine + 2 H(+) = thiamine phosphate + CO2 + diphosphate</text>
        <dbReference type="Rhea" id="RHEA:47844"/>
        <dbReference type="ChEBI" id="CHEBI:15378"/>
        <dbReference type="ChEBI" id="CHEBI:16526"/>
        <dbReference type="ChEBI" id="CHEBI:33019"/>
        <dbReference type="ChEBI" id="CHEBI:37575"/>
        <dbReference type="ChEBI" id="CHEBI:57841"/>
        <dbReference type="ChEBI" id="CHEBI:62899"/>
        <dbReference type="EC" id="2.5.1.3"/>
    </reaction>
</comment>
<keyword evidence="17" id="KW-1185">Reference proteome</keyword>
<keyword evidence="5" id="KW-0808">Transferase</keyword>
<organism evidence="16 17">
    <name type="scientific">[Candida] anglica</name>
    <dbReference type="NCBI Taxonomy" id="148631"/>
    <lineage>
        <taxon>Eukaryota</taxon>
        <taxon>Fungi</taxon>
        <taxon>Dikarya</taxon>
        <taxon>Ascomycota</taxon>
        <taxon>Saccharomycotina</taxon>
        <taxon>Pichiomycetes</taxon>
        <taxon>Debaryomycetaceae</taxon>
        <taxon>Kurtzmaniella</taxon>
    </lineage>
</organism>
<keyword evidence="6" id="KW-0479">Metal-binding</keyword>
<keyword evidence="7" id="KW-0547">Nucleotide-binding</keyword>
<evidence type="ECO:0000313" key="16">
    <source>
        <dbReference type="EMBL" id="CAK7910125.1"/>
    </source>
</evidence>
<dbReference type="InterPro" id="IPR013785">
    <property type="entry name" value="Aldolase_TIM"/>
</dbReference>
<evidence type="ECO:0000256" key="4">
    <source>
        <dbReference type="ARBA" id="ARBA00005165"/>
    </source>
</evidence>
<dbReference type="Gene3D" id="3.40.1190.20">
    <property type="match status" value="1"/>
</dbReference>
<dbReference type="InterPro" id="IPR034291">
    <property type="entry name" value="TMP_synthase"/>
</dbReference>
<feature type="domain" description="Thiamine phosphate synthase/TenI" evidence="15">
    <location>
        <begin position="11"/>
        <end position="210"/>
    </location>
</feature>
<evidence type="ECO:0000256" key="9">
    <source>
        <dbReference type="ARBA" id="ARBA00022840"/>
    </source>
</evidence>
<evidence type="ECO:0000256" key="6">
    <source>
        <dbReference type="ARBA" id="ARBA00022723"/>
    </source>
</evidence>
<dbReference type="EMBL" id="OZ004257">
    <property type="protein sequence ID" value="CAK7910125.1"/>
    <property type="molecule type" value="Genomic_DNA"/>
</dbReference>
<dbReference type="PRINTS" id="PR01099">
    <property type="entry name" value="HYETHTZKNASE"/>
</dbReference>
<comment type="catalytic activity">
    <reaction evidence="1">
        <text>5-(2-hydroxyethyl)-4-methylthiazole + ATP = 4-methyl-5-(2-phosphooxyethyl)-thiazole + ADP + H(+)</text>
        <dbReference type="Rhea" id="RHEA:24212"/>
        <dbReference type="ChEBI" id="CHEBI:15378"/>
        <dbReference type="ChEBI" id="CHEBI:17957"/>
        <dbReference type="ChEBI" id="CHEBI:30616"/>
        <dbReference type="ChEBI" id="CHEBI:58296"/>
        <dbReference type="ChEBI" id="CHEBI:456216"/>
        <dbReference type="EC" id="2.7.1.50"/>
    </reaction>
</comment>
<gene>
    <name evidence="16" type="primary">THI6</name>
    <name evidence="16" type="ORF">CAAN4_E18140</name>
</gene>
<dbReference type="PANTHER" id="PTHR20857:SF23">
    <property type="entry name" value="THIAMINE BIOSYNTHETIC BIFUNCTIONAL ENZYME"/>
    <property type="match status" value="1"/>
</dbReference>
<dbReference type="Proteomes" id="UP001497600">
    <property type="component" value="Chromosome E"/>
</dbReference>
<dbReference type="CDD" id="cd00564">
    <property type="entry name" value="TMP_TenI"/>
    <property type="match status" value="1"/>
</dbReference>
<comment type="pathway">
    <text evidence="4">Cofactor biosynthesis; thiamine diphosphate biosynthesis; thiamine phosphate from 4-amino-2-methyl-5-diphosphomethylpyrimidine and 4-methyl-5-(2-phosphoethyl)-thiazole: step 1/1.</text>
</comment>
<dbReference type="InterPro" id="IPR022998">
    <property type="entry name" value="ThiamineP_synth_TenI"/>
</dbReference>
<dbReference type="HAMAP" id="MF_00097">
    <property type="entry name" value="TMP_synthase"/>
    <property type="match status" value="1"/>
</dbReference>
<comment type="catalytic activity">
    <reaction evidence="13">
        <text>2-(2-carboxy-4-methylthiazol-5-yl)ethyl phosphate + 4-amino-2-methyl-5-(diphosphooxymethyl)pyrimidine + 2 H(+) = thiamine phosphate + CO2 + diphosphate</text>
        <dbReference type="Rhea" id="RHEA:47848"/>
        <dbReference type="ChEBI" id="CHEBI:15378"/>
        <dbReference type="ChEBI" id="CHEBI:16526"/>
        <dbReference type="ChEBI" id="CHEBI:33019"/>
        <dbReference type="ChEBI" id="CHEBI:37575"/>
        <dbReference type="ChEBI" id="CHEBI:57841"/>
        <dbReference type="ChEBI" id="CHEBI:62890"/>
        <dbReference type="EC" id="2.5.1.3"/>
    </reaction>
</comment>
<evidence type="ECO:0000256" key="14">
    <source>
        <dbReference type="ARBA" id="ARBA00047883"/>
    </source>
</evidence>
<dbReference type="InterPro" id="IPR036206">
    <property type="entry name" value="ThiamineP_synth_sf"/>
</dbReference>
<dbReference type="Pfam" id="PF02581">
    <property type="entry name" value="TMP-TENI"/>
    <property type="match status" value="1"/>
</dbReference>
<comment type="catalytic activity">
    <reaction evidence="12">
        <text>4-methyl-5-(2-phosphooxyethyl)-thiazole + 4-amino-2-methyl-5-(diphosphooxymethyl)pyrimidine + H(+) = thiamine phosphate + diphosphate</text>
        <dbReference type="Rhea" id="RHEA:22328"/>
        <dbReference type="ChEBI" id="CHEBI:15378"/>
        <dbReference type="ChEBI" id="CHEBI:33019"/>
        <dbReference type="ChEBI" id="CHEBI:37575"/>
        <dbReference type="ChEBI" id="CHEBI:57841"/>
        <dbReference type="ChEBI" id="CHEBI:58296"/>
        <dbReference type="EC" id="2.5.1.3"/>
    </reaction>
</comment>
<dbReference type="InterPro" id="IPR000417">
    <property type="entry name" value="Hyethyz_kinase"/>
</dbReference>
<evidence type="ECO:0000256" key="10">
    <source>
        <dbReference type="ARBA" id="ARBA00022842"/>
    </source>
</evidence>
<evidence type="ECO:0000313" key="17">
    <source>
        <dbReference type="Proteomes" id="UP001497600"/>
    </source>
</evidence>
<evidence type="ECO:0000256" key="2">
    <source>
        <dbReference type="ARBA" id="ARBA00001946"/>
    </source>
</evidence>
<evidence type="ECO:0000256" key="8">
    <source>
        <dbReference type="ARBA" id="ARBA00022777"/>
    </source>
</evidence>
<dbReference type="InterPro" id="IPR029056">
    <property type="entry name" value="Ribokinase-like"/>
</dbReference>
<comment type="pathway">
    <text evidence="3">Cofactor biosynthesis; thiamine diphosphate biosynthesis; 4-methyl-5-(2-phosphoethyl)-thiazole from 5-(2-hydroxyethyl)-4-methylthiazole: step 1/1.</text>
</comment>
<evidence type="ECO:0000256" key="7">
    <source>
        <dbReference type="ARBA" id="ARBA00022741"/>
    </source>
</evidence>